<accession>A0AA86N7K7</accession>
<dbReference type="EMBL" id="CAXDID020000363">
    <property type="protein sequence ID" value="CAL6082281.1"/>
    <property type="molecule type" value="Genomic_DNA"/>
</dbReference>
<proteinExistence type="predicted"/>
<feature type="transmembrane region" description="Helical" evidence="1">
    <location>
        <begin position="314"/>
        <end position="331"/>
    </location>
</feature>
<name>A0AA86N7K7_9EUKA</name>
<evidence type="ECO:0000313" key="2">
    <source>
        <dbReference type="EMBL" id="CAI9914449.1"/>
    </source>
</evidence>
<reference evidence="2" key="1">
    <citation type="submission" date="2023-06" db="EMBL/GenBank/DDBJ databases">
        <authorList>
            <person name="Kurt Z."/>
        </authorList>
    </citation>
    <scope>NUCLEOTIDE SEQUENCE</scope>
</reference>
<evidence type="ECO:0000313" key="4">
    <source>
        <dbReference type="Proteomes" id="UP001642409"/>
    </source>
</evidence>
<keyword evidence="1" id="KW-0812">Transmembrane</keyword>
<feature type="transmembrane region" description="Helical" evidence="1">
    <location>
        <begin position="64"/>
        <end position="89"/>
    </location>
</feature>
<keyword evidence="1" id="KW-1133">Transmembrane helix</keyword>
<organism evidence="2">
    <name type="scientific">Hexamita inflata</name>
    <dbReference type="NCBI Taxonomy" id="28002"/>
    <lineage>
        <taxon>Eukaryota</taxon>
        <taxon>Metamonada</taxon>
        <taxon>Diplomonadida</taxon>
        <taxon>Hexamitidae</taxon>
        <taxon>Hexamitinae</taxon>
        <taxon>Hexamita</taxon>
    </lineage>
</organism>
<sequence>MASELLLQTFAPIVIITCISPIIVYQKIYPVEKIYDLVHIFYKFTIPFSLLYNMGWNSSKWEDFVLLFSIIVAYLIGLVIVSLLALIFASIEKCQNKTEINYFKHLLPLACLILSQQVQQLSASQQDRKTIFLQETASYLMFPILILINIKSGMQRSVTLNSPTLQTQPLPASPAWSLYIEKETSVAHPFKNAPFVCSCFSLFLFALPVPEKVKTAELPYFLAATFKYMTNLTTSGLCFCVGMLFYAQKIRNSVGTVKKALKVIFSSIIIELYKQLVQPLLIHKMMDAFGFEVEKDNFSSASGYSYLFLEVENMGIYSVLGLIQMWAWQWIM</sequence>
<dbReference type="AlphaFoldDB" id="A0AA86N7K7"/>
<evidence type="ECO:0000256" key="1">
    <source>
        <dbReference type="SAM" id="Phobius"/>
    </source>
</evidence>
<feature type="transmembrane region" description="Helical" evidence="1">
    <location>
        <begin position="6"/>
        <end position="25"/>
    </location>
</feature>
<feature type="transmembrane region" description="Helical" evidence="1">
    <location>
        <begin position="229"/>
        <end position="247"/>
    </location>
</feature>
<reference evidence="3 4" key="2">
    <citation type="submission" date="2024-07" db="EMBL/GenBank/DDBJ databases">
        <authorList>
            <person name="Akdeniz Z."/>
        </authorList>
    </citation>
    <scope>NUCLEOTIDE SEQUENCE [LARGE SCALE GENOMIC DNA]</scope>
</reference>
<comment type="caution">
    <text evidence="2">The sequence shown here is derived from an EMBL/GenBank/DDBJ whole genome shotgun (WGS) entry which is preliminary data.</text>
</comment>
<keyword evidence="4" id="KW-1185">Reference proteome</keyword>
<protein>
    <submittedName>
        <fullName evidence="3">Hypothetical_protein</fullName>
    </submittedName>
</protein>
<gene>
    <name evidence="2" type="ORF">HINF_LOCUS2094</name>
    <name evidence="3" type="ORF">HINF_LOCUS61073</name>
</gene>
<keyword evidence="1" id="KW-0472">Membrane</keyword>
<dbReference type="EMBL" id="CATOUU010000051">
    <property type="protein sequence ID" value="CAI9914449.1"/>
    <property type="molecule type" value="Genomic_DNA"/>
</dbReference>
<feature type="transmembrane region" description="Helical" evidence="1">
    <location>
        <begin position="34"/>
        <end position="52"/>
    </location>
</feature>
<feature type="transmembrane region" description="Helical" evidence="1">
    <location>
        <begin position="192"/>
        <end position="209"/>
    </location>
</feature>
<feature type="transmembrane region" description="Helical" evidence="1">
    <location>
        <begin position="259"/>
        <end position="276"/>
    </location>
</feature>
<dbReference type="Proteomes" id="UP001642409">
    <property type="component" value="Unassembled WGS sequence"/>
</dbReference>
<evidence type="ECO:0000313" key="3">
    <source>
        <dbReference type="EMBL" id="CAL6082281.1"/>
    </source>
</evidence>